<proteinExistence type="predicted"/>
<dbReference type="AlphaFoldDB" id="A0A0N8PR53"/>
<keyword evidence="3" id="KW-1185">Reference proteome</keyword>
<evidence type="ECO:0000313" key="2">
    <source>
        <dbReference type="EMBL" id="KPV48965.1"/>
    </source>
</evidence>
<dbReference type="InterPro" id="IPR003115">
    <property type="entry name" value="ParB_N"/>
</dbReference>
<evidence type="ECO:0000313" key="3">
    <source>
        <dbReference type="Proteomes" id="UP000050509"/>
    </source>
</evidence>
<accession>A0A0N8PR53</accession>
<organism evidence="2 3">
    <name type="scientific">Kouleothrix aurantiaca</name>
    <dbReference type="NCBI Taxonomy" id="186479"/>
    <lineage>
        <taxon>Bacteria</taxon>
        <taxon>Bacillati</taxon>
        <taxon>Chloroflexota</taxon>
        <taxon>Chloroflexia</taxon>
        <taxon>Chloroflexales</taxon>
        <taxon>Roseiflexineae</taxon>
        <taxon>Roseiflexaceae</taxon>
        <taxon>Kouleothrix</taxon>
    </lineage>
</organism>
<name>A0A0N8PR53_9CHLR</name>
<dbReference type="EMBL" id="LJCR01002276">
    <property type="protein sequence ID" value="KPV48965.1"/>
    <property type="molecule type" value="Genomic_DNA"/>
</dbReference>
<dbReference type="Gene3D" id="3.90.1530.10">
    <property type="entry name" value="Conserved hypothetical protein from pyrococcus furiosus pfu- 392566-001, ParB domain"/>
    <property type="match status" value="1"/>
</dbReference>
<reference evidence="2 3" key="1">
    <citation type="submission" date="2015-09" db="EMBL/GenBank/DDBJ databases">
        <title>Draft genome sequence of Kouleothrix aurantiaca JCM 19913.</title>
        <authorList>
            <person name="Hemp J."/>
        </authorList>
    </citation>
    <scope>NUCLEOTIDE SEQUENCE [LARGE SCALE GENOMIC DNA]</scope>
    <source>
        <strain evidence="2 3">COM-B</strain>
    </source>
</reference>
<gene>
    <name evidence="2" type="ORF">SE17_35240</name>
</gene>
<feature type="domain" description="ParB-like N-terminal" evidence="1">
    <location>
        <begin position="78"/>
        <end position="141"/>
    </location>
</feature>
<feature type="non-terminal residue" evidence="2">
    <location>
        <position position="320"/>
    </location>
</feature>
<dbReference type="PATRIC" id="fig|186479.3.peg.4439"/>
<evidence type="ECO:0000259" key="1">
    <source>
        <dbReference type="Pfam" id="PF02195"/>
    </source>
</evidence>
<dbReference type="Proteomes" id="UP000050509">
    <property type="component" value="Unassembled WGS sequence"/>
</dbReference>
<sequence length="320" mass="35251">MIPITAAVEDFKRARRRAAMRELIARVTGQPSDLLSYEDVRQKLRAHPSGRRELHDIPVDAIVGSVGRYGDFTRDFLPRKDSDAPRWVGVRRAIESGHGVPPIDVYQIGDAYFVIDGNHRVSVARETGATHIQAYVTEVRTRVPFTPGDSPDALISKAEYADFLDSTRLGELRPEADLSVTAPGQYGFLLDQIVAQRGAPGAAGQPADMAAAATRWYDTVYLPVVQTIREQGALHEFPGHTETDLYIWIAQHLAALQNSLGWQIEPKAALTDLASQQSQRGAVARLRDLVVPDTFEAGPAPGAWRQERGMCTYGERLVSN</sequence>
<protein>
    <recommendedName>
        <fullName evidence="1">ParB-like N-terminal domain-containing protein</fullName>
    </recommendedName>
</protein>
<comment type="caution">
    <text evidence="2">The sequence shown here is derived from an EMBL/GenBank/DDBJ whole genome shotgun (WGS) entry which is preliminary data.</text>
</comment>
<dbReference type="Pfam" id="PF02195">
    <property type="entry name" value="ParB_N"/>
    <property type="match status" value="1"/>
</dbReference>
<dbReference type="InterPro" id="IPR036086">
    <property type="entry name" value="ParB/Sulfiredoxin_sf"/>
</dbReference>
<dbReference type="SUPFAM" id="SSF110849">
    <property type="entry name" value="ParB/Sulfiredoxin"/>
    <property type="match status" value="1"/>
</dbReference>